<organism evidence="2 3">
    <name type="scientific">Streptomyces glaucus</name>
    <dbReference type="NCBI Taxonomy" id="284029"/>
    <lineage>
        <taxon>Bacteria</taxon>
        <taxon>Bacillati</taxon>
        <taxon>Actinomycetota</taxon>
        <taxon>Actinomycetes</taxon>
        <taxon>Kitasatosporales</taxon>
        <taxon>Streptomycetaceae</taxon>
        <taxon>Streptomyces</taxon>
    </lineage>
</organism>
<name>A0ABN3JNX9_9ACTN</name>
<keyword evidence="1" id="KW-1133">Transmembrane helix</keyword>
<evidence type="ECO:0000313" key="2">
    <source>
        <dbReference type="EMBL" id="GAA2433228.1"/>
    </source>
</evidence>
<keyword evidence="1" id="KW-0812">Transmembrane</keyword>
<reference evidence="2 3" key="1">
    <citation type="journal article" date="2019" name="Int. J. Syst. Evol. Microbiol.">
        <title>The Global Catalogue of Microorganisms (GCM) 10K type strain sequencing project: providing services to taxonomists for standard genome sequencing and annotation.</title>
        <authorList>
            <consortium name="The Broad Institute Genomics Platform"/>
            <consortium name="The Broad Institute Genome Sequencing Center for Infectious Disease"/>
            <person name="Wu L."/>
            <person name="Ma J."/>
        </authorList>
    </citation>
    <scope>NUCLEOTIDE SEQUENCE [LARGE SCALE GENOMIC DNA]</scope>
    <source>
        <strain evidence="2 3">JCM 6922</strain>
    </source>
</reference>
<keyword evidence="1" id="KW-0472">Membrane</keyword>
<gene>
    <name evidence="2" type="ORF">GCM10010421_22770</name>
</gene>
<comment type="caution">
    <text evidence="2">The sequence shown here is derived from an EMBL/GenBank/DDBJ whole genome shotgun (WGS) entry which is preliminary data.</text>
</comment>
<dbReference type="PROSITE" id="PS51257">
    <property type="entry name" value="PROKAR_LIPOPROTEIN"/>
    <property type="match status" value="1"/>
</dbReference>
<sequence length="131" mass="14054">MIASLVKPLFVDRYVLYSNIGIALLLGACMDYLHRLWQPSRNAWIAAVAVLAALVPTSLSLRTPQSRTDDVTAIGAAVREEGRPGDGLLHLPGQHRIWTAANPEDTRLLTDLALAQDPVSSNTLAGVGFPA</sequence>
<dbReference type="EMBL" id="BAAATK010000011">
    <property type="protein sequence ID" value="GAA2433228.1"/>
    <property type="molecule type" value="Genomic_DNA"/>
</dbReference>
<feature type="transmembrane region" description="Helical" evidence="1">
    <location>
        <begin position="14"/>
        <end position="33"/>
    </location>
</feature>
<dbReference type="Proteomes" id="UP001500460">
    <property type="component" value="Unassembled WGS sequence"/>
</dbReference>
<proteinExistence type="predicted"/>
<evidence type="ECO:0000256" key="1">
    <source>
        <dbReference type="SAM" id="Phobius"/>
    </source>
</evidence>
<dbReference type="RefSeq" id="WP_344602254.1">
    <property type="nucleotide sequence ID" value="NZ_BAAATK010000011.1"/>
</dbReference>
<protein>
    <recommendedName>
        <fullName evidence="4">Integral membrane protein</fullName>
    </recommendedName>
</protein>
<keyword evidence="3" id="KW-1185">Reference proteome</keyword>
<evidence type="ECO:0008006" key="4">
    <source>
        <dbReference type="Google" id="ProtNLM"/>
    </source>
</evidence>
<evidence type="ECO:0000313" key="3">
    <source>
        <dbReference type="Proteomes" id="UP001500460"/>
    </source>
</evidence>
<accession>A0ABN3JNX9</accession>